<feature type="region of interest" description="Disordered" evidence="10">
    <location>
        <begin position="434"/>
        <end position="453"/>
    </location>
</feature>
<evidence type="ECO:0000256" key="5">
    <source>
        <dbReference type="ARBA" id="ARBA00022694"/>
    </source>
</evidence>
<dbReference type="PANTHER" id="PTHR11088:SF60">
    <property type="entry name" value="TRNA DIMETHYLALLYLTRANSFERASE"/>
    <property type="match status" value="1"/>
</dbReference>
<accession>A0A830HHS2</accession>
<dbReference type="InterPro" id="IPR018022">
    <property type="entry name" value="IPT"/>
</dbReference>
<keyword evidence="8" id="KW-0460">Magnesium</keyword>
<evidence type="ECO:0000313" key="11">
    <source>
        <dbReference type="EMBL" id="GHP06342.1"/>
    </source>
</evidence>
<keyword evidence="7" id="KW-0067">ATP-binding</keyword>
<dbReference type="HAMAP" id="MF_00185">
    <property type="entry name" value="IPP_trans"/>
    <property type="match status" value="1"/>
</dbReference>
<dbReference type="SUPFAM" id="SSF52540">
    <property type="entry name" value="P-loop containing nucleoside triphosphate hydrolases"/>
    <property type="match status" value="1"/>
</dbReference>
<keyword evidence="4" id="KW-0808">Transferase</keyword>
<dbReference type="InterPro" id="IPR027417">
    <property type="entry name" value="P-loop_NTPase"/>
</dbReference>
<feature type="region of interest" description="Disordered" evidence="10">
    <location>
        <begin position="276"/>
        <end position="302"/>
    </location>
</feature>
<dbReference type="Proteomes" id="UP000660262">
    <property type="component" value="Unassembled WGS sequence"/>
</dbReference>
<gene>
    <name evidence="11" type="ORF">PPROV_000508900</name>
</gene>
<protein>
    <recommendedName>
        <fullName evidence="3">tRNA dimethylallyltransferase</fullName>
        <ecNumber evidence="3">2.5.1.75</ecNumber>
    </recommendedName>
</protein>
<dbReference type="GO" id="GO:0005524">
    <property type="term" value="F:ATP binding"/>
    <property type="evidence" value="ECO:0007669"/>
    <property type="project" value="UniProtKB-KW"/>
</dbReference>
<dbReference type="AlphaFoldDB" id="A0A830HHS2"/>
<dbReference type="EC" id="2.5.1.75" evidence="3"/>
<keyword evidence="5" id="KW-0819">tRNA processing</keyword>
<comment type="catalytic activity">
    <reaction evidence="9">
        <text>adenosine(37) in tRNA + dimethylallyl diphosphate = N(6)-dimethylallyladenosine(37) in tRNA + diphosphate</text>
        <dbReference type="Rhea" id="RHEA:26482"/>
        <dbReference type="Rhea" id="RHEA-COMP:10162"/>
        <dbReference type="Rhea" id="RHEA-COMP:10375"/>
        <dbReference type="ChEBI" id="CHEBI:33019"/>
        <dbReference type="ChEBI" id="CHEBI:57623"/>
        <dbReference type="ChEBI" id="CHEBI:74411"/>
        <dbReference type="ChEBI" id="CHEBI:74415"/>
        <dbReference type="EC" id="2.5.1.75"/>
    </reaction>
</comment>
<evidence type="ECO:0000256" key="6">
    <source>
        <dbReference type="ARBA" id="ARBA00022741"/>
    </source>
</evidence>
<sequence>MTRLVGLSSRPAMSPRSLMKKCTSRICLCSALFSALRRVSSAATSQQRHSASASASASCAHLASRIKQTPKQGVIITGPTGVGKSDVAVRLCLLLREHAGVPGEVISADSMQVYRELDVGTNKMPLEERVGVPHHLIDVMDLPRRQTATDPSSRFSAGVFIEQAATLANEVVERGGVPVVVGGTSFYVNFLLHGPPSGPERTAENAAHARNLIQAAKAEAVRAGGDANAQWDAVTRVLDDLGDPDSAALFREVRRNDYYRLERAVQIVSASGKPWAMSKAGGSVEQGKRNSGDGGASTDEVNNNTDGIKWHCVQLCPVDRPHLYASLDRRVDRLFLGPERGDTISTPDNDGSLRQHATKVVQAARTWRELGVAVDPRRALLGESALIYERLVALDDTAVDSYSPACELISAKLSRSWTLGSWVHEAAKCDASPPWAGPVTADDAESAAGPEADAQPVARAVGYRQALAYLDERIRWYLRRRAAAYDDDDDDDDVPCALKPSSIEALRACRESVRTATRTLARKQLKWFRSDKGVAWRARDTKKASAGGKVAEEEEAECLAALLSLLAGEVTPGEAPAFVPVGEPPRTLTKEMMNEMKRYVSPPDDDANLGRTTLAFGKKPKENVLSVDAPTRASDIVESGAANANAVACALFVEAWAYEASKIVWKHAVSRVVM</sequence>
<dbReference type="Gene3D" id="3.40.50.300">
    <property type="entry name" value="P-loop containing nucleotide triphosphate hydrolases"/>
    <property type="match status" value="2"/>
</dbReference>
<comment type="cofactor">
    <cofactor evidence="1">
        <name>Mg(2+)</name>
        <dbReference type="ChEBI" id="CHEBI:18420"/>
    </cofactor>
</comment>
<keyword evidence="12" id="KW-1185">Reference proteome</keyword>
<dbReference type="OrthoDB" id="775260at2759"/>
<evidence type="ECO:0000256" key="7">
    <source>
        <dbReference type="ARBA" id="ARBA00022840"/>
    </source>
</evidence>
<proteinExistence type="inferred from homology"/>
<evidence type="ECO:0000256" key="4">
    <source>
        <dbReference type="ARBA" id="ARBA00022679"/>
    </source>
</evidence>
<name>A0A830HHS2_9CHLO</name>
<evidence type="ECO:0000256" key="2">
    <source>
        <dbReference type="ARBA" id="ARBA00005842"/>
    </source>
</evidence>
<dbReference type="PANTHER" id="PTHR11088">
    <property type="entry name" value="TRNA DIMETHYLALLYLTRANSFERASE"/>
    <property type="match status" value="1"/>
</dbReference>
<dbReference type="GO" id="GO:0006400">
    <property type="term" value="P:tRNA modification"/>
    <property type="evidence" value="ECO:0007669"/>
    <property type="project" value="TreeGrafter"/>
</dbReference>
<dbReference type="GO" id="GO:0052381">
    <property type="term" value="F:tRNA dimethylallyltransferase activity"/>
    <property type="evidence" value="ECO:0007669"/>
    <property type="project" value="UniProtKB-EC"/>
</dbReference>
<evidence type="ECO:0000256" key="1">
    <source>
        <dbReference type="ARBA" id="ARBA00001946"/>
    </source>
</evidence>
<dbReference type="Pfam" id="PF01715">
    <property type="entry name" value="IPPT"/>
    <property type="match status" value="2"/>
</dbReference>
<evidence type="ECO:0000256" key="3">
    <source>
        <dbReference type="ARBA" id="ARBA00012665"/>
    </source>
</evidence>
<comment type="similarity">
    <text evidence="2">Belongs to the IPP transferase family.</text>
</comment>
<organism evidence="11 12">
    <name type="scientific">Pycnococcus provasolii</name>
    <dbReference type="NCBI Taxonomy" id="41880"/>
    <lineage>
        <taxon>Eukaryota</taxon>
        <taxon>Viridiplantae</taxon>
        <taxon>Chlorophyta</taxon>
        <taxon>Pseudoscourfieldiophyceae</taxon>
        <taxon>Pseudoscourfieldiales</taxon>
        <taxon>Pycnococcaceae</taxon>
        <taxon>Pycnococcus</taxon>
    </lineage>
</organism>
<evidence type="ECO:0000313" key="12">
    <source>
        <dbReference type="Proteomes" id="UP000660262"/>
    </source>
</evidence>
<evidence type="ECO:0000256" key="9">
    <source>
        <dbReference type="ARBA" id="ARBA00049563"/>
    </source>
</evidence>
<keyword evidence="6" id="KW-0547">Nucleotide-binding</keyword>
<reference evidence="11" key="1">
    <citation type="submission" date="2020-10" db="EMBL/GenBank/DDBJ databases">
        <title>Unveiling of a novel bifunctional photoreceptor, Dualchrome1, isolated from a cosmopolitan green alga.</title>
        <authorList>
            <person name="Suzuki S."/>
            <person name="Kawachi M."/>
        </authorList>
    </citation>
    <scope>NUCLEOTIDE SEQUENCE</scope>
    <source>
        <strain evidence="11">NIES 2893</strain>
    </source>
</reference>
<dbReference type="EMBL" id="BNJQ01000012">
    <property type="protein sequence ID" value="GHP06342.1"/>
    <property type="molecule type" value="Genomic_DNA"/>
</dbReference>
<comment type="caution">
    <text evidence="11">The sequence shown here is derived from an EMBL/GenBank/DDBJ whole genome shotgun (WGS) entry which is preliminary data.</text>
</comment>
<evidence type="ECO:0000256" key="8">
    <source>
        <dbReference type="ARBA" id="ARBA00022842"/>
    </source>
</evidence>
<dbReference type="InterPro" id="IPR039657">
    <property type="entry name" value="Dimethylallyltransferase"/>
</dbReference>
<evidence type="ECO:0000256" key="10">
    <source>
        <dbReference type="SAM" id="MobiDB-lite"/>
    </source>
</evidence>